<feature type="compositionally biased region" description="Low complexity" evidence="1">
    <location>
        <begin position="82"/>
        <end position="106"/>
    </location>
</feature>
<dbReference type="EMBL" id="MU069443">
    <property type="protein sequence ID" value="KAF5843381.1"/>
    <property type="molecule type" value="Genomic_DNA"/>
</dbReference>
<dbReference type="InterPro" id="IPR016024">
    <property type="entry name" value="ARM-type_fold"/>
</dbReference>
<evidence type="ECO:0000313" key="3">
    <source>
        <dbReference type="Proteomes" id="UP000815325"/>
    </source>
</evidence>
<gene>
    <name evidence="2" type="ORF">DUNSADRAFT_16880</name>
</gene>
<accession>A0ABQ7H960</accession>
<feature type="region of interest" description="Disordered" evidence="1">
    <location>
        <begin position="186"/>
        <end position="209"/>
    </location>
</feature>
<evidence type="ECO:0000313" key="2">
    <source>
        <dbReference type="EMBL" id="KAF5843381.1"/>
    </source>
</evidence>
<comment type="caution">
    <text evidence="2">The sequence shown here is derived from an EMBL/GenBank/DDBJ whole genome shotgun (WGS) entry which is preliminary data.</text>
</comment>
<proteinExistence type="predicted"/>
<protein>
    <submittedName>
        <fullName evidence="2">Uncharacterized protein</fullName>
    </submittedName>
</protein>
<dbReference type="Proteomes" id="UP000815325">
    <property type="component" value="Unassembled WGS sequence"/>
</dbReference>
<sequence length="319" mass="33885">MSILEYSTACMGRSSTAGIPSTASSMHLKQWLSRVTSLLVDKNLDLRKRASEALEAVYRDVDAHTVVAFAHHSTGAEGLNGPSTLSSLSSQPQQQQQQQQHGSDPAAQARLLSLLAHRLASAPSDDTLLQLADLAGQAILPAVLVCEADASKEVMLAASHAVACLVLAAPPQRVIDILSAMLPSSPPLATSHPHSQPLSTPQGGSHPGLVVQNALDAEERGEVACAACRCVQRVAHSISAEELGPRIALDLLPGLVRACDHVRADVRKAAVFAIAEMWHKMGDASFAVHLAKLNQQQQHLVSWAYERIRLAASARPPPQ</sequence>
<evidence type="ECO:0000256" key="1">
    <source>
        <dbReference type="SAM" id="MobiDB-lite"/>
    </source>
</evidence>
<dbReference type="SUPFAM" id="SSF48371">
    <property type="entry name" value="ARM repeat"/>
    <property type="match status" value="1"/>
</dbReference>
<keyword evidence="3" id="KW-1185">Reference proteome</keyword>
<feature type="compositionally biased region" description="Polar residues" evidence="1">
    <location>
        <begin position="192"/>
        <end position="203"/>
    </location>
</feature>
<dbReference type="Gene3D" id="1.25.10.10">
    <property type="entry name" value="Leucine-rich Repeat Variant"/>
    <property type="match status" value="2"/>
</dbReference>
<organism evidence="2 3">
    <name type="scientific">Dunaliella salina</name>
    <name type="common">Green alga</name>
    <name type="synonym">Protococcus salinus</name>
    <dbReference type="NCBI Taxonomy" id="3046"/>
    <lineage>
        <taxon>Eukaryota</taxon>
        <taxon>Viridiplantae</taxon>
        <taxon>Chlorophyta</taxon>
        <taxon>core chlorophytes</taxon>
        <taxon>Chlorophyceae</taxon>
        <taxon>CS clade</taxon>
        <taxon>Chlamydomonadales</taxon>
        <taxon>Dunaliellaceae</taxon>
        <taxon>Dunaliella</taxon>
    </lineage>
</organism>
<name>A0ABQ7H960_DUNSA</name>
<dbReference type="InterPro" id="IPR011989">
    <property type="entry name" value="ARM-like"/>
</dbReference>
<reference evidence="2" key="1">
    <citation type="submission" date="2017-08" db="EMBL/GenBank/DDBJ databases">
        <authorList>
            <person name="Polle J.E."/>
            <person name="Barry K."/>
            <person name="Cushman J."/>
            <person name="Schmutz J."/>
            <person name="Tran D."/>
            <person name="Hathwaick L.T."/>
            <person name="Yim W.C."/>
            <person name="Jenkins J."/>
            <person name="Mckie-Krisberg Z.M."/>
            <person name="Prochnik S."/>
            <person name="Lindquist E."/>
            <person name="Dockter R.B."/>
            <person name="Adam C."/>
            <person name="Molina H."/>
            <person name="Bunkerborg J."/>
            <person name="Jin E."/>
            <person name="Buchheim M."/>
            <person name="Magnuson J."/>
        </authorList>
    </citation>
    <scope>NUCLEOTIDE SEQUENCE</scope>
    <source>
        <strain evidence="2">CCAP 19/18</strain>
    </source>
</reference>
<feature type="region of interest" description="Disordered" evidence="1">
    <location>
        <begin position="80"/>
        <end position="106"/>
    </location>
</feature>